<evidence type="ECO:0000313" key="2">
    <source>
        <dbReference type="Proteomes" id="UP000769766"/>
    </source>
</evidence>
<proteinExistence type="predicted"/>
<dbReference type="Proteomes" id="UP000769766">
    <property type="component" value="Unassembled WGS sequence"/>
</dbReference>
<feature type="non-terminal residue" evidence="1">
    <location>
        <position position="45"/>
    </location>
</feature>
<accession>A0A932CMT3</accession>
<dbReference type="AlphaFoldDB" id="A0A932CMT3"/>
<evidence type="ECO:0000313" key="1">
    <source>
        <dbReference type="EMBL" id="MBI2876173.1"/>
    </source>
</evidence>
<protein>
    <submittedName>
        <fullName evidence="1">2-hydroxyglutaryl-CoA dehydratase</fullName>
    </submittedName>
</protein>
<sequence length="45" mass="4604">MLVAGVDVGSTQTTAVVMDGERRIVGLCLLDPGANVVKAAERAYG</sequence>
<reference evidence="1" key="1">
    <citation type="submission" date="2020-07" db="EMBL/GenBank/DDBJ databases">
        <title>Huge and variable diversity of episymbiotic CPR bacteria and DPANN archaea in groundwater ecosystems.</title>
        <authorList>
            <person name="He C.Y."/>
            <person name="Keren R."/>
            <person name="Whittaker M."/>
            <person name="Farag I.F."/>
            <person name="Doudna J."/>
            <person name="Cate J.H.D."/>
            <person name="Banfield J.F."/>
        </authorList>
    </citation>
    <scope>NUCLEOTIDE SEQUENCE</scope>
    <source>
        <strain evidence="1">NC_groundwater_672_Ag_B-0.1um_62_36</strain>
    </source>
</reference>
<organism evidence="1 2">
    <name type="scientific">Tectimicrobiota bacterium</name>
    <dbReference type="NCBI Taxonomy" id="2528274"/>
    <lineage>
        <taxon>Bacteria</taxon>
        <taxon>Pseudomonadati</taxon>
        <taxon>Nitrospinota/Tectimicrobiota group</taxon>
        <taxon>Candidatus Tectimicrobiota</taxon>
    </lineage>
</organism>
<comment type="caution">
    <text evidence="1">The sequence shown here is derived from an EMBL/GenBank/DDBJ whole genome shotgun (WGS) entry which is preliminary data.</text>
</comment>
<gene>
    <name evidence="1" type="ORF">HYY20_04765</name>
</gene>
<name>A0A932CMT3_UNCTE</name>
<dbReference type="Gene3D" id="3.30.420.40">
    <property type="match status" value="1"/>
</dbReference>
<dbReference type="EMBL" id="JACPRF010000147">
    <property type="protein sequence ID" value="MBI2876173.1"/>
    <property type="molecule type" value="Genomic_DNA"/>
</dbReference>